<feature type="chain" id="PRO_5042179619" description="Secreted protein" evidence="1">
    <location>
        <begin position="25"/>
        <end position="95"/>
    </location>
</feature>
<sequence length="95" mass="10539">MIRLEVTLLLVTLLQWGSLLEVAANSPKDCAPRELRCELLCHVVELGLQCAKCRSRAPVRFGKRVPETAVQPSNPMCCGHLFKTLLLRAAARNNV</sequence>
<evidence type="ECO:0000256" key="1">
    <source>
        <dbReference type="SAM" id="SignalP"/>
    </source>
</evidence>
<dbReference type="EMBL" id="JASPKZ010007831">
    <property type="protein sequence ID" value="KAJ9582065.1"/>
    <property type="molecule type" value="Genomic_DNA"/>
</dbReference>
<name>A0AAD7ZJX7_DIPPU</name>
<gene>
    <name evidence="2" type="ORF">L9F63_003648</name>
</gene>
<evidence type="ECO:0000313" key="3">
    <source>
        <dbReference type="Proteomes" id="UP001233999"/>
    </source>
</evidence>
<accession>A0AAD7ZJX7</accession>
<organism evidence="2 3">
    <name type="scientific">Diploptera punctata</name>
    <name type="common">Pacific beetle cockroach</name>
    <dbReference type="NCBI Taxonomy" id="6984"/>
    <lineage>
        <taxon>Eukaryota</taxon>
        <taxon>Metazoa</taxon>
        <taxon>Ecdysozoa</taxon>
        <taxon>Arthropoda</taxon>
        <taxon>Hexapoda</taxon>
        <taxon>Insecta</taxon>
        <taxon>Pterygota</taxon>
        <taxon>Neoptera</taxon>
        <taxon>Polyneoptera</taxon>
        <taxon>Dictyoptera</taxon>
        <taxon>Blattodea</taxon>
        <taxon>Blaberoidea</taxon>
        <taxon>Blaberidae</taxon>
        <taxon>Diplopterinae</taxon>
        <taxon>Diploptera</taxon>
    </lineage>
</organism>
<dbReference type="AlphaFoldDB" id="A0AAD7ZJX7"/>
<evidence type="ECO:0008006" key="4">
    <source>
        <dbReference type="Google" id="ProtNLM"/>
    </source>
</evidence>
<proteinExistence type="predicted"/>
<reference evidence="2" key="2">
    <citation type="submission" date="2023-05" db="EMBL/GenBank/DDBJ databases">
        <authorList>
            <person name="Fouks B."/>
        </authorList>
    </citation>
    <scope>NUCLEOTIDE SEQUENCE</scope>
    <source>
        <strain evidence="2">Stay&amp;Tobe</strain>
        <tissue evidence="2">Testes</tissue>
    </source>
</reference>
<keyword evidence="1" id="KW-0732">Signal</keyword>
<feature type="signal peptide" evidence="1">
    <location>
        <begin position="1"/>
        <end position="24"/>
    </location>
</feature>
<evidence type="ECO:0000313" key="2">
    <source>
        <dbReference type="EMBL" id="KAJ9582065.1"/>
    </source>
</evidence>
<dbReference type="Proteomes" id="UP001233999">
    <property type="component" value="Unassembled WGS sequence"/>
</dbReference>
<comment type="caution">
    <text evidence="2">The sequence shown here is derived from an EMBL/GenBank/DDBJ whole genome shotgun (WGS) entry which is preliminary data.</text>
</comment>
<protein>
    <recommendedName>
        <fullName evidence="4">Secreted protein</fullName>
    </recommendedName>
</protein>
<keyword evidence="3" id="KW-1185">Reference proteome</keyword>
<reference evidence="2" key="1">
    <citation type="journal article" date="2023" name="IScience">
        <title>Live-bearing cockroach genome reveals convergent evolutionary mechanisms linked to viviparity in insects and beyond.</title>
        <authorList>
            <person name="Fouks B."/>
            <person name="Harrison M.C."/>
            <person name="Mikhailova A.A."/>
            <person name="Marchal E."/>
            <person name="English S."/>
            <person name="Carruthers M."/>
            <person name="Jennings E.C."/>
            <person name="Chiamaka E.L."/>
            <person name="Frigard R.A."/>
            <person name="Pippel M."/>
            <person name="Attardo G.M."/>
            <person name="Benoit J.B."/>
            <person name="Bornberg-Bauer E."/>
            <person name="Tobe S.S."/>
        </authorList>
    </citation>
    <scope>NUCLEOTIDE SEQUENCE</scope>
    <source>
        <strain evidence="2">Stay&amp;Tobe</strain>
    </source>
</reference>